<keyword evidence="1" id="KW-1133">Transmembrane helix</keyword>
<gene>
    <name evidence="3" type="primary">ychH</name>
    <name evidence="2" type="ORF">BN1804_02155</name>
    <name evidence="3" type="ORF">JFQ69_02900</name>
</gene>
<feature type="transmembrane region" description="Helical" evidence="1">
    <location>
        <begin position="7"/>
        <end position="29"/>
    </location>
</feature>
<accession>A0A379ELZ8</accession>
<accession>A0A094VSV1</accession>
<dbReference type="AlphaFoldDB" id="A0A094VSV1"/>
<feature type="transmembrane region" description="Helical" evidence="1">
    <location>
        <begin position="41"/>
        <end position="59"/>
    </location>
</feature>
<dbReference type="HOGENOM" id="CLU_187796_0_0_6"/>
<name>A0A094VSV1_9GAMM</name>
<proteinExistence type="predicted"/>
<dbReference type="NCBIfam" id="NF007968">
    <property type="entry name" value="PRK10692.1"/>
    <property type="match status" value="1"/>
</dbReference>
<keyword evidence="5" id="KW-1185">Reference proteome</keyword>
<dbReference type="PATRIC" id="fig|585.9.peg.2464"/>
<reference evidence="2" key="2">
    <citation type="submission" date="2015-06" db="EMBL/GenBank/DDBJ databases">
        <authorList>
            <person name="Urmite Genomes Urmite Genomes"/>
        </authorList>
    </citation>
    <scope>NUCLEOTIDE SEQUENCE [LARGE SCALE GENOMIC DNA]</scope>
    <source>
        <strain evidence="2">CSUR P1867</strain>
    </source>
</reference>
<keyword evidence="1" id="KW-0812">Transmembrane</keyword>
<protein>
    <submittedName>
        <fullName evidence="3">Stress-induced protein YchH</fullName>
    </submittedName>
</protein>
<dbReference type="Pfam" id="PF10762">
    <property type="entry name" value="DUF2583"/>
    <property type="match status" value="1"/>
</dbReference>
<dbReference type="RefSeq" id="WP_006536555.1">
    <property type="nucleotide sequence ID" value="NZ_CAXOKJ010000001.1"/>
</dbReference>
<dbReference type="EMBL" id="CVRY01000004">
    <property type="protein sequence ID" value="CRL62807.1"/>
    <property type="molecule type" value="Genomic_DNA"/>
</dbReference>
<evidence type="ECO:0000313" key="3">
    <source>
        <dbReference type="EMBL" id="MBJ2116623.1"/>
    </source>
</evidence>
<organism evidence="2 4">
    <name type="scientific">Proteus penneri</name>
    <dbReference type="NCBI Taxonomy" id="102862"/>
    <lineage>
        <taxon>Bacteria</taxon>
        <taxon>Pseudomonadati</taxon>
        <taxon>Pseudomonadota</taxon>
        <taxon>Gammaproteobacteria</taxon>
        <taxon>Enterobacterales</taxon>
        <taxon>Morganellaceae</taxon>
        <taxon>Proteus</taxon>
    </lineage>
</organism>
<dbReference type="Proteomes" id="UP000183920">
    <property type="component" value="Unassembled WGS sequence"/>
</dbReference>
<evidence type="ECO:0000313" key="2">
    <source>
        <dbReference type="EMBL" id="CRL62807.1"/>
    </source>
</evidence>
<dbReference type="GeneID" id="76523040"/>
<dbReference type="EMBL" id="JAEKCB010000001">
    <property type="protein sequence ID" value="MBJ2116623.1"/>
    <property type="molecule type" value="Genomic_DNA"/>
</dbReference>
<dbReference type="Proteomes" id="UP000619976">
    <property type="component" value="Unassembled WGS sequence"/>
</dbReference>
<dbReference type="GeneID" id="93394193"/>
<keyword evidence="1" id="KW-0472">Membrane</keyword>
<sequence>MKYKHAFAVGNLCMATGMIVMLGSLGYTLLSHIFPLGLPEFLADISLMGIFIGALVWLAGARIGGRETIAERYWWLRNHDERYRRHDNHRYP</sequence>
<evidence type="ECO:0000313" key="5">
    <source>
        <dbReference type="Proteomes" id="UP000619976"/>
    </source>
</evidence>
<evidence type="ECO:0000256" key="1">
    <source>
        <dbReference type="SAM" id="Phobius"/>
    </source>
</evidence>
<reference evidence="3 5" key="3">
    <citation type="submission" date="2020-12" db="EMBL/GenBank/DDBJ databases">
        <title>Enhanced detection system for hospital associated transmission using whole genome sequencing surveillance.</title>
        <authorList>
            <person name="Harrison L.H."/>
            <person name="Van Tyne D."/>
            <person name="Marsh J.W."/>
            <person name="Griffith M.P."/>
            <person name="Snyder D.J."/>
            <person name="Cooper V.S."/>
            <person name="Mustapha M."/>
        </authorList>
    </citation>
    <scope>NUCLEOTIDE SEQUENCE [LARGE SCALE GENOMIC DNA]</scope>
    <source>
        <strain evidence="3 5">PR00195</strain>
    </source>
</reference>
<dbReference type="InterPro" id="IPR019698">
    <property type="entry name" value="DUF2583"/>
</dbReference>
<reference evidence="4" key="1">
    <citation type="submission" date="2015-06" db="EMBL/GenBank/DDBJ databases">
        <authorList>
            <person name="Urmite Genomes"/>
        </authorList>
    </citation>
    <scope>NUCLEOTIDE SEQUENCE [LARGE SCALE GENOMIC DNA]</scope>
    <source>
        <strain evidence="4">CSUR P1867</strain>
    </source>
</reference>
<evidence type="ECO:0000313" key="4">
    <source>
        <dbReference type="Proteomes" id="UP000183920"/>
    </source>
</evidence>